<organism evidence="2 3">
    <name type="scientific">Octadecabacter ascidiaceicola</name>
    <dbReference type="NCBI Taxonomy" id="1655543"/>
    <lineage>
        <taxon>Bacteria</taxon>
        <taxon>Pseudomonadati</taxon>
        <taxon>Pseudomonadota</taxon>
        <taxon>Alphaproteobacteria</taxon>
        <taxon>Rhodobacterales</taxon>
        <taxon>Roseobacteraceae</taxon>
        <taxon>Octadecabacter</taxon>
    </lineage>
</organism>
<feature type="transmembrane region" description="Helical" evidence="1">
    <location>
        <begin position="26"/>
        <end position="46"/>
    </location>
</feature>
<dbReference type="RefSeq" id="WP_093996309.1">
    <property type="nucleotide sequence ID" value="NZ_FXYD01000003.1"/>
</dbReference>
<evidence type="ECO:0000313" key="3">
    <source>
        <dbReference type="Proteomes" id="UP000203464"/>
    </source>
</evidence>
<evidence type="ECO:0000256" key="1">
    <source>
        <dbReference type="SAM" id="Phobius"/>
    </source>
</evidence>
<feature type="transmembrane region" description="Helical" evidence="1">
    <location>
        <begin position="123"/>
        <end position="143"/>
    </location>
</feature>
<keyword evidence="1" id="KW-1133">Transmembrane helix</keyword>
<gene>
    <name evidence="2" type="ORF">OCA8868_01879</name>
</gene>
<keyword evidence="3" id="KW-1185">Reference proteome</keyword>
<dbReference type="InterPro" id="IPR008523">
    <property type="entry name" value="DUF805"/>
</dbReference>
<feature type="transmembrane region" description="Helical" evidence="1">
    <location>
        <begin position="99"/>
        <end position="117"/>
    </location>
</feature>
<protein>
    <recommendedName>
        <fullName evidence="4">Inner membrane protein YhaI</fullName>
    </recommendedName>
</protein>
<dbReference type="AlphaFoldDB" id="A0A238K8F7"/>
<feature type="transmembrane region" description="Helical" evidence="1">
    <location>
        <begin position="68"/>
        <end position="87"/>
    </location>
</feature>
<reference evidence="3" key="1">
    <citation type="submission" date="2017-05" db="EMBL/GenBank/DDBJ databases">
        <authorList>
            <person name="Rodrigo-Torres L."/>
            <person name="Arahal R. D."/>
            <person name="Lucena T."/>
        </authorList>
    </citation>
    <scope>NUCLEOTIDE SEQUENCE [LARGE SCALE GENOMIC DNA]</scope>
    <source>
        <strain evidence="3">CECT 8868</strain>
    </source>
</reference>
<name>A0A238K8F7_9RHOB</name>
<dbReference type="EMBL" id="FXYD01000003">
    <property type="protein sequence ID" value="SMX39191.1"/>
    <property type="molecule type" value="Genomic_DNA"/>
</dbReference>
<dbReference type="OrthoDB" id="9812349at2"/>
<accession>A0A238K8F7</accession>
<dbReference type="Pfam" id="PF05656">
    <property type="entry name" value="DUF805"/>
    <property type="match status" value="1"/>
</dbReference>
<keyword evidence="1" id="KW-0472">Membrane</keyword>
<keyword evidence="1" id="KW-0812">Transmembrane</keyword>
<proteinExistence type="predicted"/>
<dbReference type="Proteomes" id="UP000203464">
    <property type="component" value="Unassembled WGS sequence"/>
</dbReference>
<dbReference type="GO" id="GO:0016020">
    <property type="term" value="C:membrane"/>
    <property type="evidence" value="ECO:0007669"/>
    <property type="project" value="InterPro"/>
</dbReference>
<evidence type="ECO:0000313" key="2">
    <source>
        <dbReference type="EMBL" id="SMX39191.1"/>
    </source>
</evidence>
<evidence type="ECO:0008006" key="4">
    <source>
        <dbReference type="Google" id="ProtNLM"/>
    </source>
</evidence>
<sequence length="162" mass="18488">MKPILAIRSAMSHAFDFTGRATRSEFWWFFLFIAILHSVLANYFAAPNPNGFSFHFGIYLSLDINEPWWSNVYAIVFVLPFASALVRRGHDINVHGSKFFIVPFIVFAAFVVIVKALPTQEIFNTFMFVSLLFLFVGFLIVTLKRSDPDTNRFGPNPNEVPS</sequence>